<organism evidence="3 4">
    <name type="scientific">Cirrhinus mrigala</name>
    <name type="common">Mrigala</name>
    <dbReference type="NCBI Taxonomy" id="683832"/>
    <lineage>
        <taxon>Eukaryota</taxon>
        <taxon>Metazoa</taxon>
        <taxon>Chordata</taxon>
        <taxon>Craniata</taxon>
        <taxon>Vertebrata</taxon>
        <taxon>Euteleostomi</taxon>
        <taxon>Actinopterygii</taxon>
        <taxon>Neopterygii</taxon>
        <taxon>Teleostei</taxon>
        <taxon>Ostariophysi</taxon>
        <taxon>Cypriniformes</taxon>
        <taxon>Cyprinidae</taxon>
        <taxon>Labeoninae</taxon>
        <taxon>Labeonini</taxon>
        <taxon>Cirrhinus</taxon>
    </lineage>
</organism>
<feature type="non-terminal residue" evidence="3">
    <location>
        <position position="1"/>
    </location>
</feature>
<evidence type="ECO:0000313" key="3">
    <source>
        <dbReference type="EMBL" id="KAL0181360.1"/>
    </source>
</evidence>
<feature type="domain" description="Transducer of regulated CREB activity middle" evidence="2">
    <location>
        <begin position="1"/>
        <end position="51"/>
    </location>
</feature>
<dbReference type="InterPro" id="IPR024784">
    <property type="entry name" value="TORC_M"/>
</dbReference>
<feature type="region of interest" description="Disordered" evidence="1">
    <location>
        <begin position="1"/>
        <end position="93"/>
    </location>
</feature>
<dbReference type="PANTHER" id="PTHR13589:SF15">
    <property type="entry name" value="CREB-REGULATED TRANSCRIPTION COACTIVATOR, ISOFORM B"/>
    <property type="match status" value="1"/>
</dbReference>
<evidence type="ECO:0000313" key="4">
    <source>
        <dbReference type="Proteomes" id="UP001529510"/>
    </source>
</evidence>
<name>A0ABD0Q631_CIRMR</name>
<dbReference type="PANTHER" id="PTHR13589">
    <property type="entry name" value="CREB-REGULATED TRANSCRIPTION COACTIVATOR"/>
    <property type="match status" value="1"/>
</dbReference>
<feature type="compositionally biased region" description="Pro residues" evidence="1">
    <location>
        <begin position="68"/>
        <end position="86"/>
    </location>
</feature>
<comment type="caution">
    <text evidence="3">The sequence shown here is derived from an EMBL/GenBank/DDBJ whole genome shotgun (WGS) entry which is preliminary data.</text>
</comment>
<feature type="compositionally biased region" description="Low complexity" evidence="1">
    <location>
        <begin position="26"/>
        <end position="55"/>
    </location>
</feature>
<dbReference type="AlphaFoldDB" id="A0ABD0Q631"/>
<evidence type="ECO:0000256" key="1">
    <source>
        <dbReference type="SAM" id="MobiDB-lite"/>
    </source>
</evidence>
<dbReference type="EMBL" id="JAMKFB020000011">
    <property type="protein sequence ID" value="KAL0181360.1"/>
    <property type="molecule type" value="Genomic_DNA"/>
</dbReference>
<protein>
    <recommendedName>
        <fullName evidence="2">Transducer of regulated CREB activity middle domain-containing protein</fullName>
    </recommendedName>
</protein>
<proteinExistence type="predicted"/>
<dbReference type="Pfam" id="PF12885">
    <property type="entry name" value="TORC_M"/>
    <property type="match status" value="1"/>
</dbReference>
<sequence>TGGSLPDLTNIQFPPPLPTPLDPDDPITFPTSSSSSTSNLTTNLTHLGISAASHVPPSPPSAQHTGPAPSPNISPQPPTPTLPPAVSPQIPITQPITMDSLSLEQQLSQYSLLSLLNDLQRQPHTLPQNIRLIRLPPLTVSSTPNTVQASLASQSQTATSGTANS</sequence>
<feature type="non-terminal residue" evidence="3">
    <location>
        <position position="165"/>
    </location>
</feature>
<dbReference type="Proteomes" id="UP001529510">
    <property type="component" value="Unassembled WGS sequence"/>
</dbReference>
<evidence type="ECO:0000259" key="2">
    <source>
        <dbReference type="Pfam" id="PF12885"/>
    </source>
</evidence>
<dbReference type="InterPro" id="IPR024786">
    <property type="entry name" value="TORC"/>
</dbReference>
<reference evidence="3 4" key="1">
    <citation type="submission" date="2024-05" db="EMBL/GenBank/DDBJ databases">
        <title>Genome sequencing and assembly of Indian major carp, Cirrhinus mrigala (Hamilton, 1822).</title>
        <authorList>
            <person name="Mohindra V."/>
            <person name="Chowdhury L.M."/>
            <person name="Lal K."/>
            <person name="Jena J.K."/>
        </authorList>
    </citation>
    <scope>NUCLEOTIDE SEQUENCE [LARGE SCALE GENOMIC DNA]</scope>
    <source>
        <strain evidence="3">CM1030</strain>
        <tissue evidence="3">Blood</tissue>
    </source>
</reference>
<gene>
    <name evidence="3" type="ORF">M9458_023766</name>
</gene>
<keyword evidence="4" id="KW-1185">Reference proteome</keyword>
<accession>A0ABD0Q631</accession>
<feature type="region of interest" description="Disordered" evidence="1">
    <location>
        <begin position="146"/>
        <end position="165"/>
    </location>
</feature>